<dbReference type="Proteomes" id="UP001497623">
    <property type="component" value="Unassembled WGS sequence"/>
</dbReference>
<accession>A0AAV2QFF0</accession>
<feature type="transmembrane region" description="Helical" evidence="5">
    <location>
        <begin position="72"/>
        <end position="91"/>
    </location>
</feature>
<evidence type="ECO:0000256" key="4">
    <source>
        <dbReference type="ARBA" id="ARBA00023136"/>
    </source>
</evidence>
<feature type="domain" description="Amino acid transporter transmembrane" evidence="6">
    <location>
        <begin position="43"/>
        <end position="332"/>
    </location>
</feature>
<feature type="transmembrane region" description="Helical" evidence="5">
    <location>
        <begin position="257"/>
        <end position="281"/>
    </location>
</feature>
<feature type="non-terminal residue" evidence="7">
    <location>
        <position position="335"/>
    </location>
</feature>
<dbReference type="Pfam" id="PF01490">
    <property type="entry name" value="Aa_trans"/>
    <property type="match status" value="1"/>
</dbReference>
<feature type="transmembrane region" description="Helical" evidence="5">
    <location>
        <begin position="223"/>
        <end position="245"/>
    </location>
</feature>
<dbReference type="AlphaFoldDB" id="A0AAV2QFF0"/>
<dbReference type="GO" id="GO:0005774">
    <property type="term" value="C:vacuolar membrane"/>
    <property type="evidence" value="ECO:0007669"/>
    <property type="project" value="TreeGrafter"/>
</dbReference>
<dbReference type="GO" id="GO:0015179">
    <property type="term" value="F:L-amino acid transmembrane transporter activity"/>
    <property type="evidence" value="ECO:0007669"/>
    <property type="project" value="TreeGrafter"/>
</dbReference>
<proteinExistence type="predicted"/>
<comment type="caution">
    <text evidence="7">The sequence shown here is derived from an EMBL/GenBank/DDBJ whole genome shotgun (WGS) entry which is preliminary data.</text>
</comment>
<evidence type="ECO:0000256" key="5">
    <source>
        <dbReference type="SAM" id="Phobius"/>
    </source>
</evidence>
<evidence type="ECO:0000313" key="7">
    <source>
        <dbReference type="EMBL" id="CAL4084208.1"/>
    </source>
</evidence>
<evidence type="ECO:0000313" key="8">
    <source>
        <dbReference type="Proteomes" id="UP001497623"/>
    </source>
</evidence>
<evidence type="ECO:0000256" key="2">
    <source>
        <dbReference type="ARBA" id="ARBA00022692"/>
    </source>
</evidence>
<feature type="transmembrane region" description="Helical" evidence="5">
    <location>
        <begin position="131"/>
        <end position="151"/>
    </location>
</feature>
<keyword evidence="3 5" id="KW-1133">Transmembrane helix</keyword>
<name>A0AAV2QFF0_MEGNR</name>
<protein>
    <recommendedName>
        <fullName evidence="6">Amino acid transporter transmembrane domain-containing protein</fullName>
    </recommendedName>
</protein>
<reference evidence="7 8" key="1">
    <citation type="submission" date="2024-05" db="EMBL/GenBank/DDBJ databases">
        <authorList>
            <person name="Wallberg A."/>
        </authorList>
    </citation>
    <scope>NUCLEOTIDE SEQUENCE [LARGE SCALE GENOMIC DNA]</scope>
</reference>
<dbReference type="InterPro" id="IPR013057">
    <property type="entry name" value="AA_transpt_TM"/>
</dbReference>
<organism evidence="7 8">
    <name type="scientific">Meganyctiphanes norvegica</name>
    <name type="common">Northern krill</name>
    <name type="synonym">Thysanopoda norvegica</name>
    <dbReference type="NCBI Taxonomy" id="48144"/>
    <lineage>
        <taxon>Eukaryota</taxon>
        <taxon>Metazoa</taxon>
        <taxon>Ecdysozoa</taxon>
        <taxon>Arthropoda</taxon>
        <taxon>Crustacea</taxon>
        <taxon>Multicrustacea</taxon>
        <taxon>Malacostraca</taxon>
        <taxon>Eumalacostraca</taxon>
        <taxon>Eucarida</taxon>
        <taxon>Euphausiacea</taxon>
        <taxon>Euphausiidae</taxon>
        <taxon>Meganyctiphanes</taxon>
    </lineage>
</organism>
<sequence>MSSKVQASDPPSTTEIVTISQKVDEGGLIDGVLHMETDVKKKGLSFTMTSFFLVAQMAGAGFLALPRAVADSGWMGIVMMILFCILVGYSGTRLGDSWIMLEERWVEYKGPSRTPYMEIAYRAYGVHGRRLAYTCVLVTLFGGSTVFMILLCGFMNSLVPALSLCEWILIVGAVFIPFTWAGTPKDFWQASVVAVISTVAACVIIFVQMLIEDFPEPEYPNPTMASFSLGFGAILFAFGGASVFPTIQNDMADRSKFGKGVIVGFIIILSLYLPVAVTGYAQIGNAVASNILLSVTQSTAIKVAIGVEILNLFGTYIITFNPVAQGLENLLSIEN</sequence>
<gene>
    <name evidence="7" type="ORF">MNOR_LOCUS12350</name>
</gene>
<comment type="subcellular location">
    <subcellularLocation>
        <location evidence="1">Membrane</location>
        <topology evidence="1">Multi-pass membrane protein</topology>
    </subcellularLocation>
</comment>
<evidence type="ECO:0000256" key="1">
    <source>
        <dbReference type="ARBA" id="ARBA00004141"/>
    </source>
</evidence>
<feature type="transmembrane region" description="Helical" evidence="5">
    <location>
        <begin position="157"/>
        <end position="180"/>
    </location>
</feature>
<evidence type="ECO:0000256" key="3">
    <source>
        <dbReference type="ARBA" id="ARBA00022989"/>
    </source>
</evidence>
<dbReference type="PANTHER" id="PTHR22950:SF703">
    <property type="entry name" value="AMINO ACID TRANSPORTER TRANSMEMBRANE DOMAIN-CONTAINING PROTEIN"/>
    <property type="match status" value="1"/>
</dbReference>
<feature type="transmembrane region" description="Helical" evidence="5">
    <location>
        <begin position="44"/>
        <end position="66"/>
    </location>
</feature>
<keyword evidence="4 5" id="KW-0472">Membrane</keyword>
<dbReference type="PANTHER" id="PTHR22950">
    <property type="entry name" value="AMINO ACID TRANSPORTER"/>
    <property type="match status" value="1"/>
</dbReference>
<feature type="transmembrane region" description="Helical" evidence="5">
    <location>
        <begin position="192"/>
        <end position="211"/>
    </location>
</feature>
<keyword evidence="8" id="KW-1185">Reference proteome</keyword>
<dbReference type="EMBL" id="CAXKWB010006751">
    <property type="protein sequence ID" value="CAL4084208.1"/>
    <property type="molecule type" value="Genomic_DNA"/>
</dbReference>
<evidence type="ECO:0000259" key="6">
    <source>
        <dbReference type="Pfam" id="PF01490"/>
    </source>
</evidence>
<keyword evidence="2 5" id="KW-0812">Transmembrane</keyword>